<dbReference type="GO" id="GO:0031965">
    <property type="term" value="C:nuclear membrane"/>
    <property type="evidence" value="ECO:0007669"/>
    <property type="project" value="UniProtKB-SubCell"/>
</dbReference>
<keyword evidence="9" id="KW-0325">Glycoprotein</keyword>
<keyword evidence="5 11" id="KW-0732">Signal</keyword>
<evidence type="ECO:0000256" key="10">
    <source>
        <dbReference type="ARBA" id="ARBA00023242"/>
    </source>
</evidence>
<evidence type="ECO:0000313" key="15">
    <source>
        <dbReference type="Proteomes" id="UP000789706"/>
    </source>
</evidence>
<comment type="function">
    <text evidence="1 11">Required for nuclear membrane fusion during karyogamy.</text>
</comment>
<keyword evidence="12" id="KW-0175">Coiled coil</keyword>
<dbReference type="GO" id="GO:0000742">
    <property type="term" value="P:karyogamy involved in conjugation with cellular fusion"/>
    <property type="evidence" value="ECO:0007669"/>
    <property type="project" value="UniProtKB-UniRule"/>
</dbReference>
<reference evidence="14" key="1">
    <citation type="submission" date="2021-06" db="EMBL/GenBank/DDBJ databases">
        <authorList>
            <person name="Kallberg Y."/>
            <person name="Tangrot J."/>
            <person name="Rosling A."/>
        </authorList>
    </citation>
    <scope>NUCLEOTIDE SEQUENCE</scope>
    <source>
        <strain evidence="14">AZ414A</strain>
    </source>
</reference>
<evidence type="ECO:0000256" key="11">
    <source>
        <dbReference type="RuleBase" id="RU368082"/>
    </source>
</evidence>
<comment type="subcellular location">
    <subcellularLocation>
        <location evidence="11">Endoplasmic reticulum membrane</location>
    </subcellularLocation>
    <subcellularLocation>
        <location evidence="11">Nucleus membrane</location>
    </subcellularLocation>
</comment>
<dbReference type="Proteomes" id="UP000789706">
    <property type="component" value="Unassembled WGS sequence"/>
</dbReference>
<dbReference type="GO" id="GO:0005789">
    <property type="term" value="C:endoplasmic reticulum membrane"/>
    <property type="evidence" value="ECO:0007669"/>
    <property type="project" value="UniProtKB-SubCell"/>
</dbReference>
<evidence type="ECO:0000256" key="3">
    <source>
        <dbReference type="ARBA" id="ARBA00022459"/>
    </source>
</evidence>
<proteinExistence type="inferred from homology"/>
<keyword evidence="15" id="KW-1185">Reference proteome</keyword>
<feature type="transmembrane region" description="Helical" evidence="11">
    <location>
        <begin position="424"/>
        <end position="440"/>
    </location>
</feature>
<evidence type="ECO:0000256" key="7">
    <source>
        <dbReference type="ARBA" id="ARBA00022989"/>
    </source>
</evidence>
<evidence type="ECO:0000256" key="9">
    <source>
        <dbReference type="ARBA" id="ARBA00023180"/>
    </source>
</evidence>
<dbReference type="EMBL" id="CAJVPK010000195">
    <property type="protein sequence ID" value="CAG8471461.1"/>
    <property type="molecule type" value="Genomic_DNA"/>
</dbReference>
<feature type="chain" id="PRO_5040513685" evidence="13">
    <location>
        <begin position="23"/>
        <end position="565"/>
    </location>
</feature>
<dbReference type="PANTHER" id="PTHR28012:SF1">
    <property type="entry name" value="NUCLEAR FUSION PROTEIN KAR5"/>
    <property type="match status" value="1"/>
</dbReference>
<gene>
    <name evidence="14" type="ORF">DEBURN_LOCUS3180</name>
</gene>
<organism evidence="14 15">
    <name type="scientific">Diversispora eburnea</name>
    <dbReference type="NCBI Taxonomy" id="1213867"/>
    <lineage>
        <taxon>Eukaryota</taxon>
        <taxon>Fungi</taxon>
        <taxon>Fungi incertae sedis</taxon>
        <taxon>Mucoromycota</taxon>
        <taxon>Glomeromycotina</taxon>
        <taxon>Glomeromycetes</taxon>
        <taxon>Diversisporales</taxon>
        <taxon>Diversisporaceae</taxon>
        <taxon>Diversispora</taxon>
    </lineage>
</organism>
<feature type="transmembrane region" description="Helical" evidence="11">
    <location>
        <begin position="452"/>
        <end position="470"/>
    </location>
</feature>
<feature type="signal peptide" evidence="13">
    <location>
        <begin position="1"/>
        <end position="22"/>
    </location>
</feature>
<keyword evidence="8 11" id="KW-0472">Membrane</keyword>
<comment type="caution">
    <text evidence="14">The sequence shown here is derived from an EMBL/GenBank/DDBJ whole genome shotgun (WGS) entry which is preliminary data.</text>
</comment>
<accession>A0A9N8Z3T9</accession>
<dbReference type="AlphaFoldDB" id="A0A9N8Z3T9"/>
<evidence type="ECO:0000256" key="4">
    <source>
        <dbReference type="ARBA" id="ARBA00022692"/>
    </source>
</evidence>
<feature type="coiled-coil region" evidence="12">
    <location>
        <begin position="303"/>
        <end position="351"/>
    </location>
</feature>
<evidence type="ECO:0000256" key="12">
    <source>
        <dbReference type="SAM" id="Coils"/>
    </source>
</evidence>
<dbReference type="PANTHER" id="PTHR28012">
    <property type="entry name" value="NUCLEAR FUSION PROTEIN KAR5"/>
    <property type="match status" value="1"/>
</dbReference>
<evidence type="ECO:0000256" key="8">
    <source>
        <dbReference type="ARBA" id="ARBA00023136"/>
    </source>
</evidence>
<keyword evidence="4 11" id="KW-0812">Transmembrane</keyword>
<keyword evidence="10 11" id="KW-0539">Nucleus</keyword>
<evidence type="ECO:0000256" key="6">
    <source>
        <dbReference type="ARBA" id="ARBA00022824"/>
    </source>
</evidence>
<evidence type="ECO:0000313" key="14">
    <source>
        <dbReference type="EMBL" id="CAG8471461.1"/>
    </source>
</evidence>
<sequence>MYLIFVYLVFITITLIPIKICCQNDQSDQYDQYGQGWFKIPNFMNFMKKFHKIPLPDNDFPDWTGNFLKLSNEEKMFIEHGNAMLSKFERKHDCFKDAALTLKNGCRNMNLDDDDKILYAVQLTKCEIATANLAVPMECDDIDKEIESCVESLSRIPQLWTSYSGYFREVFHMCFAVRHSLERELLEELHRNITQNQLRNYNILRVQQREMIIWRKEEMSKLIQIEKSQIRILESINETRKTTSLITTNMLSLKDNLSESKGIAQLIFNQLFQLTKTTSSAINSVESLKENLSESQEIAHLTFSQLSQLREELSLTYEKINNEHRQQLITLNQFMETLLEAQQNLEMLSSNSQHEIKLLTQSVSDARESQKDFLKILSPFILMRDFINWTLTSSHENTIKYAFLGYSIPLFKFFVFWIGLHKKIAFLVVIFNMLLIYLYTNNNSEQMKIGNLFTVLVMSILIIPLIFKYWQNYVYNQNSISISSYPSNNNLNNLSDPNNINNSNNSNDLSNLRFNNIQPRIPRFTSSINLCNNNEIYHNRILNTNFLGVDRGSGYGDRERKRRKN</sequence>
<keyword evidence="6 11" id="KW-0256">Endoplasmic reticulum</keyword>
<dbReference type="Pfam" id="PF04163">
    <property type="entry name" value="Tht1"/>
    <property type="match status" value="1"/>
</dbReference>
<comment type="similarity">
    <text evidence="2 11">Belongs to the KAR5 family.</text>
</comment>
<evidence type="ECO:0000256" key="2">
    <source>
        <dbReference type="ARBA" id="ARBA00010473"/>
    </source>
</evidence>
<evidence type="ECO:0000256" key="13">
    <source>
        <dbReference type="SAM" id="SignalP"/>
    </source>
</evidence>
<dbReference type="OrthoDB" id="5311848at2759"/>
<evidence type="ECO:0000256" key="5">
    <source>
        <dbReference type="ARBA" id="ARBA00022729"/>
    </source>
</evidence>
<name>A0A9N8Z3T9_9GLOM</name>
<dbReference type="GO" id="GO:0048288">
    <property type="term" value="P:nuclear membrane fusion involved in karyogamy"/>
    <property type="evidence" value="ECO:0007669"/>
    <property type="project" value="UniProtKB-UniRule"/>
</dbReference>
<keyword evidence="7 11" id="KW-1133">Transmembrane helix</keyword>
<dbReference type="InterPro" id="IPR007292">
    <property type="entry name" value="Nuclear_fusion_Kar5"/>
</dbReference>
<evidence type="ECO:0000256" key="1">
    <source>
        <dbReference type="ARBA" id="ARBA00003389"/>
    </source>
</evidence>
<protein>
    <submittedName>
        <fullName evidence="14">39_t:CDS:1</fullName>
    </submittedName>
</protein>
<keyword evidence="3 11" id="KW-0415">Karyogamy</keyword>